<dbReference type="EMBL" id="AAWS01000054">
    <property type="protein sequence ID" value="EAY25146.1"/>
    <property type="molecule type" value="Genomic_DNA"/>
</dbReference>
<evidence type="ECO:0000313" key="1">
    <source>
        <dbReference type="EMBL" id="EAY25146.1"/>
    </source>
</evidence>
<reference evidence="1 2" key="1">
    <citation type="submission" date="2007-01" db="EMBL/GenBank/DDBJ databases">
        <authorList>
            <person name="Haygood M."/>
            <person name="Podell S."/>
            <person name="Anderson C."/>
            <person name="Hopkinson B."/>
            <person name="Roe K."/>
            <person name="Barbeau K."/>
            <person name="Gaasterland T."/>
            <person name="Ferriera S."/>
            <person name="Johnson J."/>
            <person name="Kravitz S."/>
            <person name="Beeson K."/>
            <person name="Sutton G."/>
            <person name="Rogers Y.-H."/>
            <person name="Friedman R."/>
            <person name="Frazier M."/>
            <person name="Venter J.C."/>
        </authorList>
    </citation>
    <scope>NUCLEOTIDE SEQUENCE [LARGE SCALE GENOMIC DNA]</scope>
    <source>
        <strain evidence="1 2">ATCC 23134</strain>
    </source>
</reference>
<evidence type="ECO:0000313" key="2">
    <source>
        <dbReference type="Proteomes" id="UP000004095"/>
    </source>
</evidence>
<dbReference type="AlphaFoldDB" id="A1ZWW9"/>
<accession>A1ZWW9</accession>
<comment type="caution">
    <text evidence="1">The sequence shown here is derived from an EMBL/GenBank/DDBJ whole genome shotgun (WGS) entry which is preliminary data.</text>
</comment>
<dbReference type="Proteomes" id="UP000004095">
    <property type="component" value="Unassembled WGS sequence"/>
</dbReference>
<gene>
    <name evidence="1" type="ORF">M23134_05917</name>
</gene>
<keyword evidence="2" id="KW-1185">Reference proteome</keyword>
<proteinExistence type="predicted"/>
<protein>
    <submittedName>
        <fullName evidence="1">Uncharacterized protein</fullName>
    </submittedName>
</protein>
<sequence length="41" mass="4870">MSWFLVFTRIQKAAFYQYFLHPLPILSPRTICANKLGLQKQ</sequence>
<name>A1ZWW9_MICM2</name>
<organism evidence="1 2">
    <name type="scientific">Microscilla marina ATCC 23134</name>
    <dbReference type="NCBI Taxonomy" id="313606"/>
    <lineage>
        <taxon>Bacteria</taxon>
        <taxon>Pseudomonadati</taxon>
        <taxon>Bacteroidota</taxon>
        <taxon>Cytophagia</taxon>
        <taxon>Cytophagales</taxon>
        <taxon>Microscillaceae</taxon>
        <taxon>Microscilla</taxon>
    </lineage>
</organism>